<dbReference type="GO" id="GO:0006689">
    <property type="term" value="P:ganglioside catabolic process"/>
    <property type="evidence" value="ECO:0007669"/>
    <property type="project" value="TreeGrafter"/>
</dbReference>
<accession>A0A1J4K1Z8</accession>
<dbReference type="PANTHER" id="PTHR10628">
    <property type="entry name" value="SIALIDASE"/>
    <property type="match status" value="1"/>
</dbReference>
<dbReference type="RefSeq" id="XP_068358395.1">
    <property type="nucleotide sequence ID" value="XM_068505321.1"/>
</dbReference>
<dbReference type="Gene3D" id="2.120.10.10">
    <property type="match status" value="1"/>
</dbReference>
<dbReference type="GO" id="GO:0009313">
    <property type="term" value="P:oligosaccharide catabolic process"/>
    <property type="evidence" value="ECO:0007669"/>
    <property type="project" value="TreeGrafter"/>
</dbReference>
<proteinExistence type="predicted"/>
<dbReference type="PANTHER" id="PTHR10628:SF30">
    <property type="entry name" value="EXO-ALPHA-SIALIDASE"/>
    <property type="match status" value="1"/>
</dbReference>
<dbReference type="Proteomes" id="UP000179807">
    <property type="component" value="Unassembled WGS sequence"/>
</dbReference>
<gene>
    <name evidence="2" type="ORF">TRFO_27080</name>
</gene>
<dbReference type="Pfam" id="PF13088">
    <property type="entry name" value="BNR_2"/>
    <property type="match status" value="1"/>
</dbReference>
<sequence length="390" mass="43650">MLWYFLFSFALSEITEPTEKLLIKKADGGSQFYRIPAIVLAPDNKTLVTATDKRWESILDLPRKIDVVIQYSEDGGLTWSPAQTITPGKSDPKGYGDPLLIVDRQIGAIFCMFTGNQGTFESSSKWDNSQHLYYCVSYDNGHTWSDMEDITAMLYGERCTDPVRKNYKSLFLSSGNGLQLRSGRLLVAAVVRPKTTNSLSVYVVYSDDHGKTWTMSTYGATHAGDESKLVELNNGSVLMSVRRRPNRAFIISNDGGVTWGKEWNHPEVKDPACNGDLIRYTSTKDGYDKDRLIHTLLYSGTGSADRKNLTIMISYDEGNTWPVKKVIYGSWAIYSSVTFDPATGLIYVYWEKSIDNTVGAGCNMVLTTLTLDWITDGQDTYTPPSPQKQN</sequence>
<evidence type="ECO:0000313" key="2">
    <source>
        <dbReference type="EMBL" id="OHT05259.1"/>
    </source>
</evidence>
<dbReference type="GO" id="GO:0004308">
    <property type="term" value="F:exo-alpha-sialidase activity"/>
    <property type="evidence" value="ECO:0007669"/>
    <property type="project" value="InterPro"/>
</dbReference>
<reference evidence="2" key="1">
    <citation type="submission" date="2016-10" db="EMBL/GenBank/DDBJ databases">
        <authorList>
            <person name="Benchimol M."/>
            <person name="Almeida L.G."/>
            <person name="Vasconcelos A.T."/>
            <person name="Perreira-Neves A."/>
            <person name="Rosa I.A."/>
            <person name="Tasca T."/>
            <person name="Bogo M.R."/>
            <person name="de Souza W."/>
        </authorList>
    </citation>
    <scope>NUCLEOTIDE SEQUENCE [LARGE SCALE GENOMIC DNA]</scope>
    <source>
        <strain evidence="2">K</strain>
    </source>
</reference>
<dbReference type="GeneID" id="94840025"/>
<dbReference type="GO" id="GO:0016020">
    <property type="term" value="C:membrane"/>
    <property type="evidence" value="ECO:0007669"/>
    <property type="project" value="TreeGrafter"/>
</dbReference>
<evidence type="ECO:0000313" key="3">
    <source>
        <dbReference type="Proteomes" id="UP000179807"/>
    </source>
</evidence>
<keyword evidence="3" id="KW-1185">Reference proteome</keyword>
<dbReference type="GO" id="GO:0005737">
    <property type="term" value="C:cytoplasm"/>
    <property type="evidence" value="ECO:0007669"/>
    <property type="project" value="TreeGrafter"/>
</dbReference>
<organism evidence="2 3">
    <name type="scientific">Tritrichomonas foetus</name>
    <dbReference type="NCBI Taxonomy" id="1144522"/>
    <lineage>
        <taxon>Eukaryota</taxon>
        <taxon>Metamonada</taxon>
        <taxon>Parabasalia</taxon>
        <taxon>Tritrichomonadida</taxon>
        <taxon>Tritrichomonadidae</taxon>
        <taxon>Tritrichomonas</taxon>
    </lineage>
</organism>
<protein>
    <submittedName>
        <fullName evidence="2">Neuramidase</fullName>
    </submittedName>
</protein>
<dbReference type="VEuPathDB" id="TrichDB:TRFO_27080"/>
<dbReference type="SUPFAM" id="SSF50939">
    <property type="entry name" value="Sialidases"/>
    <property type="match status" value="1"/>
</dbReference>
<dbReference type="EMBL" id="MLAK01000764">
    <property type="protein sequence ID" value="OHT05259.1"/>
    <property type="molecule type" value="Genomic_DNA"/>
</dbReference>
<name>A0A1J4K1Z8_9EUKA</name>
<dbReference type="InterPro" id="IPR036278">
    <property type="entry name" value="Sialidase_sf"/>
</dbReference>
<dbReference type="InterPro" id="IPR026856">
    <property type="entry name" value="Sialidase_fam"/>
</dbReference>
<feature type="domain" description="Sialidase" evidence="1">
    <location>
        <begin position="64"/>
        <end position="338"/>
    </location>
</feature>
<dbReference type="AlphaFoldDB" id="A0A1J4K1Z8"/>
<dbReference type="CDD" id="cd15482">
    <property type="entry name" value="Sialidase_non-viral"/>
    <property type="match status" value="1"/>
</dbReference>
<dbReference type="OrthoDB" id="2739686at2759"/>
<comment type="caution">
    <text evidence="2">The sequence shown here is derived from an EMBL/GenBank/DDBJ whole genome shotgun (WGS) entry which is preliminary data.</text>
</comment>
<evidence type="ECO:0000259" key="1">
    <source>
        <dbReference type="Pfam" id="PF13088"/>
    </source>
</evidence>
<dbReference type="InterPro" id="IPR011040">
    <property type="entry name" value="Sialidase"/>
</dbReference>